<comment type="pathway">
    <text evidence="1">Protein modification; protein glycosylation.</text>
</comment>
<feature type="transmembrane region" description="Helical" evidence="4">
    <location>
        <begin position="16"/>
        <end position="36"/>
    </location>
</feature>
<dbReference type="InterPro" id="IPR057279">
    <property type="entry name" value="MGAT4"/>
</dbReference>
<dbReference type="InterPro" id="IPR056576">
    <property type="entry name" value="MGAT4_A/B/C_C"/>
</dbReference>
<dbReference type="GO" id="GO:0006487">
    <property type="term" value="P:protein N-linked glycosylation"/>
    <property type="evidence" value="ECO:0007669"/>
    <property type="project" value="TreeGrafter"/>
</dbReference>
<protein>
    <recommendedName>
        <fullName evidence="10">Alpha-1,3-mannosyl-glycoprotein 4-beta-N-acetylglucosaminyltransferase B</fullName>
    </recommendedName>
</protein>
<dbReference type="EMBL" id="GEZM01023886">
    <property type="protein sequence ID" value="JAV88168.1"/>
    <property type="molecule type" value="Transcribed_RNA"/>
</dbReference>
<evidence type="ECO:0000256" key="2">
    <source>
        <dbReference type="ARBA" id="ARBA00022676"/>
    </source>
</evidence>
<evidence type="ECO:0000256" key="3">
    <source>
        <dbReference type="ARBA" id="ARBA00022679"/>
    </source>
</evidence>
<dbReference type="FunCoup" id="A0A1Y1MST2">
    <property type="interactions" value="1119"/>
</dbReference>
<keyword evidence="4" id="KW-0472">Membrane</keyword>
<accession>A0A1Y1MST2</accession>
<evidence type="ECO:0000313" key="9">
    <source>
        <dbReference type="Proteomes" id="UP000327044"/>
    </source>
</evidence>
<dbReference type="EMBL" id="VVIM01000010">
    <property type="protein sequence ID" value="KAB0792387.1"/>
    <property type="molecule type" value="Genomic_DNA"/>
</dbReference>
<dbReference type="GO" id="GO:0005783">
    <property type="term" value="C:endoplasmic reticulum"/>
    <property type="evidence" value="ECO:0007669"/>
    <property type="project" value="TreeGrafter"/>
</dbReference>
<evidence type="ECO:0000256" key="1">
    <source>
        <dbReference type="ARBA" id="ARBA00004922"/>
    </source>
</evidence>
<proteinExistence type="predicted"/>
<dbReference type="GO" id="GO:0005793">
    <property type="term" value="C:endoplasmic reticulum-Golgi intermediate compartment"/>
    <property type="evidence" value="ECO:0007669"/>
    <property type="project" value="TreeGrafter"/>
</dbReference>
<dbReference type="InParanoid" id="A0A1Y1MST2"/>
<evidence type="ECO:0000259" key="6">
    <source>
        <dbReference type="Pfam" id="PF23524"/>
    </source>
</evidence>
<evidence type="ECO:0008006" key="10">
    <source>
        <dbReference type="Google" id="ProtNLM"/>
    </source>
</evidence>
<evidence type="ECO:0000256" key="4">
    <source>
        <dbReference type="SAM" id="Phobius"/>
    </source>
</evidence>
<dbReference type="Proteomes" id="UP000327044">
    <property type="component" value="Unassembled WGS sequence"/>
</dbReference>
<keyword evidence="9" id="KW-1185">Reference proteome</keyword>
<dbReference type="OrthoDB" id="2016523at2759"/>
<keyword evidence="2" id="KW-0328">Glycosyltransferase</keyword>
<organism evidence="7">
    <name type="scientific">Photinus pyralis</name>
    <name type="common">Common eastern firefly</name>
    <name type="synonym">Lampyris pyralis</name>
    <dbReference type="NCBI Taxonomy" id="7054"/>
    <lineage>
        <taxon>Eukaryota</taxon>
        <taxon>Metazoa</taxon>
        <taxon>Ecdysozoa</taxon>
        <taxon>Arthropoda</taxon>
        <taxon>Hexapoda</taxon>
        <taxon>Insecta</taxon>
        <taxon>Pterygota</taxon>
        <taxon>Neoptera</taxon>
        <taxon>Endopterygota</taxon>
        <taxon>Coleoptera</taxon>
        <taxon>Polyphaga</taxon>
        <taxon>Elateriformia</taxon>
        <taxon>Elateroidea</taxon>
        <taxon>Lampyridae</taxon>
        <taxon>Lampyrinae</taxon>
        <taxon>Photinus</taxon>
    </lineage>
</organism>
<keyword evidence="4" id="KW-0812">Transmembrane</keyword>
<gene>
    <name evidence="8" type="ORF">PPYR_14346</name>
</gene>
<reference evidence="8" key="3">
    <citation type="submission" date="2019-08" db="EMBL/GenBank/DDBJ databases">
        <authorList>
            <consortium name="Photinus pyralis genome working group"/>
            <person name="Fallon T.R."/>
            <person name="Sander Lower S.E."/>
            <person name="Weng J.-K."/>
        </authorList>
    </citation>
    <scope>NUCLEOTIDE SEQUENCE</scope>
    <source>
        <strain evidence="8">1611_PpyrPB1</strain>
        <tissue evidence="8">Whole body</tissue>
    </source>
</reference>
<feature type="domain" description="MGAT4 A/B/C C-terminal" evidence="6">
    <location>
        <begin position="417"/>
        <end position="547"/>
    </location>
</feature>
<dbReference type="AlphaFoldDB" id="A0A1Y1MST2"/>
<reference evidence="8 9" key="2">
    <citation type="journal article" date="2018" name="Elife">
        <title>Firefly genomes illuminate parallel origins of bioluminescence in beetles.</title>
        <authorList>
            <person name="Fallon T.R."/>
            <person name="Lower S.E."/>
            <person name="Chang C.H."/>
            <person name="Bessho-Uehara M."/>
            <person name="Martin G.J."/>
            <person name="Bewick A.J."/>
            <person name="Behringer M."/>
            <person name="Debat H.J."/>
            <person name="Wong I."/>
            <person name="Day J.C."/>
            <person name="Suvorov A."/>
            <person name="Silva C.J."/>
            <person name="Stanger-Hall K.F."/>
            <person name="Hall D.W."/>
            <person name="Schmitz R.J."/>
            <person name="Nelson D.R."/>
            <person name="Lewis S.M."/>
            <person name="Shigenobu S."/>
            <person name="Bybee S.M."/>
            <person name="Larracuente A.M."/>
            <person name="Oba Y."/>
            <person name="Weng J.K."/>
        </authorList>
    </citation>
    <scope>NUCLEOTIDE SEQUENCE [LARGE SCALE GENOMIC DNA]</scope>
    <source>
        <strain evidence="8">1611_PpyrPB1</strain>
        <tissue evidence="8">Whole body</tissue>
    </source>
</reference>
<name>A0A1Y1MST2_PHOPY</name>
<dbReference type="GO" id="GO:0005795">
    <property type="term" value="C:Golgi stack"/>
    <property type="evidence" value="ECO:0007669"/>
    <property type="project" value="TreeGrafter"/>
</dbReference>
<feature type="domain" description="MGAT4 conserved region" evidence="5">
    <location>
        <begin position="126"/>
        <end position="403"/>
    </location>
</feature>
<dbReference type="Pfam" id="PF23524">
    <property type="entry name" value="MGAT4A_C"/>
    <property type="match status" value="1"/>
</dbReference>
<reference evidence="7" key="1">
    <citation type="journal article" date="2016" name="Sci. Rep.">
        <title>Molecular characterization of firefly nuptial gifts: a multi-omics approach sheds light on postcopulatory sexual selection.</title>
        <authorList>
            <person name="Al-Wathiqui N."/>
            <person name="Fallon T.R."/>
            <person name="South A."/>
            <person name="Weng J.K."/>
            <person name="Lewis S.M."/>
        </authorList>
    </citation>
    <scope>NUCLEOTIDE SEQUENCE</scope>
</reference>
<sequence length="556" mass="63644">MALTNLAMSSLRRRNCFLVLAFIVFIPFCAFVLLSVPDGTSEQLLVQRLAELQVKLQYLDSMYRARQEELLQLTQHIDQMGIATDNTSAGFTLPPAILRPEVKQLLKNMSGMHAASGINPPIMLRLPSSFHFLPHLLDDPSSLRLAYLLSKGRTGVSIVLGIPTVRREKQSYLMETLQNLVEGMNSEEADDAVLVVFIAETDLEYVLQVAKEVELRFPAQIESGLIEVIAPSPSYYPDLDKLRITLGDSRERVRWRSKQNLDFAFLMSYSQPKGTFYAQLEDDILAKPYYITEMKKFAIEKTARKEPWFVLDFCQLGFIGKMFKSAELPWLIQFFQMFYNDKPVDWLLDHLISTKICNWEKNNDFCKKDKAKMWLHYKPSLFQHIGTHSSLKGKVQKLKDKQFGKVALFFPHSNPEAEVISGIKFYKQYSLERAYLGETFFWGLLPQPGDLLTFKFTKPVLVKRFFFRSGNAEHPSDKFYNTTVEVYPIEPNQYGGTLNVTSDGFIIVGKFDVVGIAEGTPDESIGRVSALRLHVHSESDNWAILSEIHIQDEITR</sequence>
<dbReference type="GO" id="GO:0008375">
    <property type="term" value="F:acetylglucosaminyltransferase activity"/>
    <property type="evidence" value="ECO:0007669"/>
    <property type="project" value="TreeGrafter"/>
</dbReference>
<keyword evidence="3" id="KW-0808">Transferase</keyword>
<dbReference type="InterPro" id="IPR006759">
    <property type="entry name" value="Glyco_transf_54"/>
</dbReference>
<dbReference type="EMBL" id="GEZM01023885">
    <property type="protein sequence ID" value="JAV88169.1"/>
    <property type="molecule type" value="Transcribed_RNA"/>
</dbReference>
<dbReference type="PANTHER" id="PTHR12062:SF9">
    <property type="entry name" value="ALPHA-1,3-MANNOSYL-GLYCOPROTEIN 4-BETA-N-ACETYLGLUCOSAMINYLTRANSFERASE A, ISOFORM A"/>
    <property type="match status" value="1"/>
</dbReference>
<dbReference type="PANTHER" id="PTHR12062">
    <property type="entry name" value="N-ACETYLGLUCOSAMINYLTRANSFERASE VI"/>
    <property type="match status" value="1"/>
</dbReference>
<evidence type="ECO:0000313" key="8">
    <source>
        <dbReference type="EMBL" id="KAB0792387.1"/>
    </source>
</evidence>
<evidence type="ECO:0000313" key="7">
    <source>
        <dbReference type="EMBL" id="JAV88168.1"/>
    </source>
</evidence>
<keyword evidence="4" id="KW-1133">Transmembrane helix</keyword>
<evidence type="ECO:0000259" key="5">
    <source>
        <dbReference type="Pfam" id="PF04666"/>
    </source>
</evidence>
<dbReference type="Pfam" id="PF04666">
    <property type="entry name" value="MGAT4_cons"/>
    <property type="match status" value="1"/>
</dbReference>